<evidence type="ECO:0008006" key="3">
    <source>
        <dbReference type="Google" id="ProtNLM"/>
    </source>
</evidence>
<sequence>MKIFANYFIYFLSLVAISGLTSCLEDKEDLYDVVGPVATIPAFTASKATPVAGETIELTVRFYSPNVAVKELILHETVATDPKQQINSKSISGFDTNNSYVEKFSYTVPATAAGKKIVLEAAAVTTNDLTNTRTLTLTIP</sequence>
<accession>A0ABT8R3T0</accession>
<dbReference type="PROSITE" id="PS51257">
    <property type="entry name" value="PROKAR_LIPOPROTEIN"/>
    <property type="match status" value="1"/>
</dbReference>
<comment type="caution">
    <text evidence="1">The sequence shown here is derived from an EMBL/GenBank/DDBJ whole genome shotgun (WGS) entry which is preliminary data.</text>
</comment>
<proteinExistence type="predicted"/>
<evidence type="ECO:0000313" key="2">
    <source>
        <dbReference type="Proteomes" id="UP001168528"/>
    </source>
</evidence>
<keyword evidence="2" id="KW-1185">Reference proteome</keyword>
<organism evidence="1 2">
    <name type="scientific">Rhodocytophaga aerolata</name>
    <dbReference type="NCBI Taxonomy" id="455078"/>
    <lineage>
        <taxon>Bacteria</taxon>
        <taxon>Pseudomonadati</taxon>
        <taxon>Bacteroidota</taxon>
        <taxon>Cytophagia</taxon>
        <taxon>Cytophagales</taxon>
        <taxon>Rhodocytophagaceae</taxon>
        <taxon>Rhodocytophaga</taxon>
    </lineage>
</organism>
<dbReference type="Proteomes" id="UP001168528">
    <property type="component" value="Unassembled WGS sequence"/>
</dbReference>
<dbReference type="EMBL" id="JAUKPO010000001">
    <property type="protein sequence ID" value="MDO1445300.1"/>
    <property type="molecule type" value="Genomic_DNA"/>
</dbReference>
<dbReference type="RefSeq" id="WP_302036089.1">
    <property type="nucleotide sequence ID" value="NZ_JAUKPO010000001.1"/>
</dbReference>
<name>A0ABT8R3T0_9BACT</name>
<gene>
    <name evidence="1" type="ORF">Q0590_03510</name>
</gene>
<evidence type="ECO:0000313" key="1">
    <source>
        <dbReference type="EMBL" id="MDO1445300.1"/>
    </source>
</evidence>
<protein>
    <recommendedName>
        <fullName evidence="3">DUF1735 domain-containing protein</fullName>
    </recommendedName>
</protein>
<reference evidence="1" key="1">
    <citation type="submission" date="2023-07" db="EMBL/GenBank/DDBJ databases">
        <title>The genome sequence of Rhodocytophaga aerolata KACC 12507.</title>
        <authorList>
            <person name="Zhang X."/>
        </authorList>
    </citation>
    <scope>NUCLEOTIDE SEQUENCE</scope>
    <source>
        <strain evidence="1">KACC 12507</strain>
    </source>
</reference>